<accession>A0A315EIE0</accession>
<proteinExistence type="predicted"/>
<evidence type="ECO:0000313" key="1">
    <source>
        <dbReference type="EMBL" id="PUE56415.1"/>
    </source>
</evidence>
<organism evidence="1 2">
    <name type="scientific">Limnohabitans curvus</name>
    <dbReference type="NCBI Taxonomy" id="323423"/>
    <lineage>
        <taxon>Bacteria</taxon>
        <taxon>Pseudomonadati</taxon>
        <taxon>Pseudomonadota</taxon>
        <taxon>Betaproteobacteria</taxon>
        <taxon>Burkholderiales</taxon>
        <taxon>Comamonadaceae</taxon>
        <taxon>Limnohabitans</taxon>
    </lineage>
</organism>
<name>A0A315EIE0_9BURK</name>
<dbReference type="EMBL" id="NESP01000002">
    <property type="protein sequence ID" value="PUE56415.1"/>
    <property type="molecule type" value="Genomic_DNA"/>
</dbReference>
<keyword evidence="2" id="KW-1185">Reference proteome</keyword>
<sequence length="147" mass="16548">MLLRNTHLNIMETMMSHGDRKQVTTDDGSIYEVETLRLPSAGTVNVLVVTDEMQAVAISLLPIAQRMAKSRAARAFFYKTSERRLEAFGERGFLQAEESSREANKYAQTLALVAEGVSVKGDQRVTLRTWQEVMAVFHQNKTRNIDG</sequence>
<comment type="caution">
    <text evidence="1">The sequence shown here is derived from an EMBL/GenBank/DDBJ whole genome shotgun (WGS) entry which is preliminary data.</text>
</comment>
<evidence type="ECO:0000313" key="2">
    <source>
        <dbReference type="Proteomes" id="UP000251341"/>
    </source>
</evidence>
<dbReference type="AlphaFoldDB" id="A0A315EIE0"/>
<gene>
    <name evidence="1" type="ORF">B9Z44_14290</name>
</gene>
<reference evidence="1 2" key="1">
    <citation type="submission" date="2017-04" db="EMBL/GenBank/DDBJ databases">
        <title>Unexpected and diverse lifestyles within the genus Limnohabitans.</title>
        <authorList>
            <person name="Kasalicky V."/>
            <person name="Mehrshad M."/>
            <person name="Andrei S.-A."/>
            <person name="Salcher M."/>
            <person name="Kratochvilova H."/>
            <person name="Simek K."/>
            <person name="Ghai R."/>
        </authorList>
    </citation>
    <scope>NUCLEOTIDE SEQUENCE [LARGE SCALE GENOMIC DNA]</scope>
    <source>
        <strain evidence="1 2">MWH-C5</strain>
    </source>
</reference>
<dbReference type="Proteomes" id="UP000251341">
    <property type="component" value="Unassembled WGS sequence"/>
</dbReference>
<protein>
    <submittedName>
        <fullName evidence="1">Uncharacterized protein</fullName>
    </submittedName>
</protein>